<dbReference type="GO" id="GO:0032299">
    <property type="term" value="C:ribonuclease H2 complex"/>
    <property type="evidence" value="ECO:0007669"/>
    <property type="project" value="InterPro"/>
</dbReference>
<protein>
    <recommendedName>
        <fullName evidence="2">Ribonuclease H2 subunit B</fullName>
    </recommendedName>
    <alternativeName>
        <fullName evidence="5">Ribonuclease HI subunit B</fullName>
    </alternativeName>
</protein>
<evidence type="ECO:0000256" key="3">
    <source>
        <dbReference type="ARBA" id="ARBA00023242"/>
    </source>
</evidence>
<feature type="domain" description="Ribonuclease H2 subunit B wHTH" evidence="7">
    <location>
        <begin position="130"/>
        <end position="344"/>
    </location>
</feature>
<comment type="caution">
    <text evidence="9">The sequence shown here is derived from an EMBL/GenBank/DDBJ whole genome shotgun (WGS) entry which is preliminary data.</text>
</comment>
<dbReference type="InterPro" id="IPR040456">
    <property type="entry name" value="RNase_H2_suB"/>
</dbReference>
<reference evidence="9" key="1">
    <citation type="journal article" date="2021" name="Nat. Commun.">
        <title>Genetic determinants of endophytism in the Arabidopsis root mycobiome.</title>
        <authorList>
            <person name="Mesny F."/>
            <person name="Miyauchi S."/>
            <person name="Thiergart T."/>
            <person name="Pickel B."/>
            <person name="Atanasova L."/>
            <person name="Karlsson M."/>
            <person name="Huettel B."/>
            <person name="Barry K.W."/>
            <person name="Haridas S."/>
            <person name="Chen C."/>
            <person name="Bauer D."/>
            <person name="Andreopoulos W."/>
            <person name="Pangilinan J."/>
            <person name="LaButti K."/>
            <person name="Riley R."/>
            <person name="Lipzen A."/>
            <person name="Clum A."/>
            <person name="Drula E."/>
            <person name="Henrissat B."/>
            <person name="Kohler A."/>
            <person name="Grigoriev I.V."/>
            <person name="Martin F.M."/>
            <person name="Hacquard S."/>
        </authorList>
    </citation>
    <scope>NUCLEOTIDE SEQUENCE</scope>
    <source>
        <strain evidence="9">MPI-CAGE-AT-0021</strain>
    </source>
</reference>
<dbReference type="PANTHER" id="PTHR13383:SF11">
    <property type="entry name" value="RIBONUCLEASE H2 SUBUNIT B"/>
    <property type="match status" value="1"/>
</dbReference>
<dbReference type="Gene3D" id="2.20.25.530">
    <property type="match status" value="1"/>
</dbReference>
<proteinExistence type="predicted"/>
<dbReference type="OrthoDB" id="29098at2759"/>
<evidence type="ECO:0000256" key="1">
    <source>
        <dbReference type="ARBA" id="ARBA00004123"/>
    </source>
</evidence>
<evidence type="ECO:0000313" key="9">
    <source>
        <dbReference type="EMBL" id="KAH7151845.1"/>
    </source>
</evidence>
<keyword evidence="3" id="KW-0539">Nucleus</keyword>
<keyword evidence="10" id="KW-1185">Reference proteome</keyword>
<feature type="compositionally biased region" description="Polar residues" evidence="6">
    <location>
        <begin position="260"/>
        <end position="297"/>
    </location>
</feature>
<feature type="region of interest" description="Disordered" evidence="6">
    <location>
        <begin position="248"/>
        <end position="297"/>
    </location>
</feature>
<dbReference type="EMBL" id="JAGMUU010000005">
    <property type="protein sequence ID" value="KAH7151845.1"/>
    <property type="molecule type" value="Genomic_DNA"/>
</dbReference>
<sequence>MARTRSAKPTPASKKDSSDSKPASSRFPLPPPSESASKLFILPSKATSEARIVTLPNPRHARPSRYLVCPETGIYEFTKVAAPKTTPRSWLIEPTSTTTEEGAEKAGKQSEAETSTGQELYMATAIDPLFLCLPALAKKKASKGSDEQKRMFLTSDDHFEKLPEESSHLSEILRWPNIRSLIETRMGAICDTVEAGDETVFRLNEKKLVDVILNKAKRMSNGGLPLSMDEKFVKKALEAPILAQKREMKGGELVTGDPKLNSQGSTPRTESTESQSTVASNDTVASSGSQPLTAATSFSEDEITADDIVSAMEASLEVIQLQRLRVAFNFICSNYVAPTLAVQLEKSLSTADASLTNFAPLDEYLLKLSKLRADAVASRSAGDYSRKHDRDEEEDEARAEKKRKLEEEKKKKATESRGIRELKKVNTKGMKKMSDFFKKK</sequence>
<dbReference type="InterPro" id="IPR041195">
    <property type="entry name" value="Rnh202_N"/>
</dbReference>
<evidence type="ECO:0000256" key="6">
    <source>
        <dbReference type="SAM" id="MobiDB-lite"/>
    </source>
</evidence>
<feature type="region of interest" description="Disordered" evidence="6">
    <location>
        <begin position="379"/>
        <end position="440"/>
    </location>
</feature>
<evidence type="ECO:0000256" key="2">
    <source>
        <dbReference type="ARBA" id="ARBA00019062"/>
    </source>
</evidence>
<name>A0A9P9F477_9HYPO</name>
<dbReference type="Proteomes" id="UP000717696">
    <property type="component" value="Unassembled WGS sequence"/>
</dbReference>
<comment type="function">
    <text evidence="4">Non catalytic subunit of RNase H2, an endonuclease that specifically degrades the RNA of RNA:DNA hybrids. Participates in DNA replication, possibly by mediating the removal of lagging-strand Okazaki fragment RNA primers during DNA replication. Mediates the excision of single ribonucleotides from DNA:RNA duplexes.</text>
</comment>
<dbReference type="Gene3D" id="1.10.20.120">
    <property type="match status" value="1"/>
</dbReference>
<evidence type="ECO:0000313" key="10">
    <source>
        <dbReference type="Proteomes" id="UP000717696"/>
    </source>
</evidence>
<feature type="compositionally biased region" description="Basic and acidic residues" evidence="6">
    <location>
        <begin position="102"/>
        <end position="111"/>
    </location>
</feature>
<organism evidence="9 10">
    <name type="scientific">Dactylonectria estremocensis</name>
    <dbReference type="NCBI Taxonomy" id="1079267"/>
    <lineage>
        <taxon>Eukaryota</taxon>
        <taxon>Fungi</taxon>
        <taxon>Dikarya</taxon>
        <taxon>Ascomycota</taxon>
        <taxon>Pezizomycotina</taxon>
        <taxon>Sordariomycetes</taxon>
        <taxon>Hypocreomycetidae</taxon>
        <taxon>Hypocreales</taxon>
        <taxon>Nectriaceae</taxon>
        <taxon>Dactylonectria</taxon>
    </lineage>
</organism>
<evidence type="ECO:0000259" key="8">
    <source>
        <dbReference type="Pfam" id="PF17745"/>
    </source>
</evidence>
<dbReference type="AlphaFoldDB" id="A0A9P9F477"/>
<feature type="region of interest" description="Disordered" evidence="6">
    <location>
        <begin position="91"/>
        <end position="115"/>
    </location>
</feature>
<dbReference type="CDD" id="cd09270">
    <property type="entry name" value="RNase_H2-B"/>
    <property type="match status" value="1"/>
</dbReference>
<evidence type="ECO:0000256" key="4">
    <source>
        <dbReference type="ARBA" id="ARBA00024778"/>
    </source>
</evidence>
<dbReference type="GO" id="GO:0005654">
    <property type="term" value="C:nucleoplasm"/>
    <property type="evidence" value="ECO:0007669"/>
    <property type="project" value="TreeGrafter"/>
</dbReference>
<dbReference type="GO" id="GO:0006401">
    <property type="term" value="P:RNA catabolic process"/>
    <property type="evidence" value="ECO:0007669"/>
    <property type="project" value="TreeGrafter"/>
</dbReference>
<comment type="subcellular location">
    <subcellularLocation>
        <location evidence="1">Nucleus</location>
    </subcellularLocation>
</comment>
<evidence type="ECO:0000256" key="5">
    <source>
        <dbReference type="ARBA" id="ARBA00033464"/>
    </source>
</evidence>
<gene>
    <name evidence="9" type="ORF">B0J13DRAFT_250100</name>
</gene>
<evidence type="ECO:0000259" key="7">
    <source>
        <dbReference type="Pfam" id="PF09468"/>
    </source>
</evidence>
<accession>A0A9P9F477</accession>
<dbReference type="PANTHER" id="PTHR13383">
    <property type="entry name" value="RIBONUCLEASE H2 SUBUNIT B"/>
    <property type="match status" value="1"/>
</dbReference>
<dbReference type="Pfam" id="PF17745">
    <property type="entry name" value="Ydr279_N"/>
    <property type="match status" value="1"/>
</dbReference>
<feature type="compositionally biased region" description="Basic and acidic residues" evidence="6">
    <location>
        <begin position="403"/>
        <end position="424"/>
    </location>
</feature>
<dbReference type="Pfam" id="PF09468">
    <property type="entry name" value="RNase_H2-Ydr279"/>
    <property type="match status" value="1"/>
</dbReference>
<feature type="region of interest" description="Disordered" evidence="6">
    <location>
        <begin position="1"/>
        <end position="41"/>
    </location>
</feature>
<feature type="domain" description="Rnh202 triple barrel" evidence="8">
    <location>
        <begin position="41"/>
        <end position="127"/>
    </location>
</feature>
<dbReference type="InterPro" id="IPR019024">
    <property type="entry name" value="RNase_H2_suB_wHTH"/>
</dbReference>